<dbReference type="EC" id="2.2.1.1" evidence="5 12"/>
<organism evidence="15 16">
    <name type="scientific">Pectobacterium odoriferum</name>
    <dbReference type="NCBI Taxonomy" id="78398"/>
    <lineage>
        <taxon>Bacteria</taxon>
        <taxon>Pseudomonadati</taxon>
        <taxon>Pseudomonadota</taxon>
        <taxon>Gammaproteobacteria</taxon>
        <taxon>Enterobacterales</taxon>
        <taxon>Pectobacteriaceae</taxon>
        <taxon>Pectobacterium</taxon>
    </lineage>
</organism>
<evidence type="ECO:0000256" key="6">
    <source>
        <dbReference type="ARBA" id="ARBA00022679"/>
    </source>
</evidence>
<dbReference type="PROSITE" id="PS00802">
    <property type="entry name" value="TRANSKETOLASE_2"/>
    <property type="match status" value="1"/>
</dbReference>
<evidence type="ECO:0000256" key="3">
    <source>
        <dbReference type="ARBA" id="ARBA00007131"/>
    </source>
</evidence>
<keyword evidence="8 13" id="KW-0106">Calcium</keyword>
<evidence type="ECO:0000256" key="11">
    <source>
        <dbReference type="ARBA" id="ARBA00049473"/>
    </source>
</evidence>
<dbReference type="PROSITE" id="PS00801">
    <property type="entry name" value="TRANSKETOLASE_1"/>
    <property type="match status" value="1"/>
</dbReference>
<dbReference type="PANTHER" id="PTHR43522">
    <property type="entry name" value="TRANSKETOLASE"/>
    <property type="match status" value="1"/>
</dbReference>
<accession>A0ABR4VVS4</accession>
<evidence type="ECO:0000256" key="12">
    <source>
        <dbReference type="NCBIfam" id="TIGR00232"/>
    </source>
</evidence>
<dbReference type="InterPro" id="IPR005478">
    <property type="entry name" value="Transketolase_bac-like"/>
</dbReference>
<keyword evidence="16" id="KW-1185">Reference proteome</keyword>
<keyword evidence="6 13" id="KW-0808">Transferase</keyword>
<dbReference type="NCBIfam" id="TIGR00232">
    <property type="entry name" value="tktlase_bact"/>
    <property type="match status" value="1"/>
</dbReference>
<feature type="domain" description="Transketolase-like pyrimidine-binding" evidence="14">
    <location>
        <begin position="355"/>
        <end position="525"/>
    </location>
</feature>
<dbReference type="InterPro" id="IPR009014">
    <property type="entry name" value="Transketo_C/PFOR_II"/>
</dbReference>
<protein>
    <recommendedName>
        <fullName evidence="5 12">Transketolase</fullName>
        <ecNumber evidence="5 12">2.2.1.1</ecNumber>
    </recommendedName>
</protein>
<evidence type="ECO:0000256" key="7">
    <source>
        <dbReference type="ARBA" id="ARBA00022723"/>
    </source>
</evidence>
<keyword evidence="10 13" id="KW-0786">Thiamine pyrophosphate</keyword>
<dbReference type="CDD" id="cd02012">
    <property type="entry name" value="TPP_TK"/>
    <property type="match status" value="1"/>
</dbReference>
<dbReference type="InterPro" id="IPR005474">
    <property type="entry name" value="Transketolase_N"/>
</dbReference>
<comment type="cofactor">
    <cofactor evidence="1">
        <name>Ca(2+)</name>
        <dbReference type="ChEBI" id="CHEBI:29108"/>
    </cofactor>
</comment>
<evidence type="ECO:0000256" key="8">
    <source>
        <dbReference type="ARBA" id="ARBA00022837"/>
    </source>
</evidence>
<evidence type="ECO:0000256" key="13">
    <source>
        <dbReference type="RuleBase" id="RU004996"/>
    </source>
</evidence>
<comment type="catalytic activity">
    <reaction evidence="11 13">
        <text>D-sedoheptulose 7-phosphate + D-glyceraldehyde 3-phosphate = aldehydo-D-ribose 5-phosphate + D-xylulose 5-phosphate</text>
        <dbReference type="Rhea" id="RHEA:10508"/>
        <dbReference type="ChEBI" id="CHEBI:57483"/>
        <dbReference type="ChEBI" id="CHEBI:57737"/>
        <dbReference type="ChEBI" id="CHEBI:58273"/>
        <dbReference type="ChEBI" id="CHEBI:59776"/>
        <dbReference type="EC" id="2.2.1.1"/>
    </reaction>
</comment>
<dbReference type="Pfam" id="PF22613">
    <property type="entry name" value="Transketolase_C_1"/>
    <property type="match status" value="1"/>
</dbReference>
<evidence type="ECO:0000256" key="1">
    <source>
        <dbReference type="ARBA" id="ARBA00001913"/>
    </source>
</evidence>
<comment type="caution">
    <text evidence="15">The sequence shown here is derived from an EMBL/GenBank/DDBJ whole genome shotgun (WGS) entry which is preliminary data.</text>
</comment>
<dbReference type="Pfam" id="PF02779">
    <property type="entry name" value="Transket_pyr"/>
    <property type="match status" value="1"/>
</dbReference>
<keyword evidence="7 13" id="KW-0479">Metal-binding</keyword>
<dbReference type="InterPro" id="IPR049557">
    <property type="entry name" value="Transketolase_CS"/>
</dbReference>
<name>A0ABR4VVS4_9GAMM</name>
<sequence>MSSRKELANAIRALSMDGVQKAKSGHPGAPMGMADIAEVLWRDYLNHNPANPNWANRDRFVLSNGHASMLIYSLLHLSGYDLPIEELKNFRQLHSKTPGHPEYGYTAGVETTTGPLGQGIANAVGMAIAERTLAAQFNRPGHEIVNHHTYTFLGDGCMMEGISHEVCSLAGTMKLGKLTAFYDDNGISIDGHVEGWFTDDTAARFEAYGWHVVRGVDGHDADAIKRAIGEAQLVTDKPSLLMCKTVIGFGSPNKAGTHDSHGAPLGDAEVAASREQLGWTHAPFDIPADIYAAWDAKPAGQRKEAAWDEAFAAYASAYPELAAEFKRRTSGELPANWQADAQKFIDDLQANPAKIASRKASQNALEAYGKLLPEFLGGSADLAPSNLTIWSGSVSLDKDHAGNYLHYGVREFGMTAIANGIALHGGFVPYTATFLMFVEYARNAVRMAALMKIRSIYVYTHDSIGLGEDGPTHQPVEQLASLRVTPNMSNWRPADQVETAVAWKYAIERQDGPTSLILSRQNLAQQPRTAEQLANVAKGGYVLKDSDGQPELILIATGSEVELAVGAYDKLTAAGRKVRVVSMPSTDAFDKQDAAYREAVLPKAVAARVAIEAGIADYWFKYVGLNGAIVGMTSFGESAPAELLFEAFGFTVDNVVEKAQALLK</sequence>
<evidence type="ECO:0000256" key="9">
    <source>
        <dbReference type="ARBA" id="ARBA00022842"/>
    </source>
</evidence>
<dbReference type="InterPro" id="IPR033247">
    <property type="entry name" value="Transketolase_fam"/>
</dbReference>
<dbReference type="InterPro" id="IPR055152">
    <property type="entry name" value="Transketolase-like_C_2"/>
</dbReference>
<dbReference type="InterPro" id="IPR020826">
    <property type="entry name" value="Transketolase_BS"/>
</dbReference>
<evidence type="ECO:0000256" key="2">
    <source>
        <dbReference type="ARBA" id="ARBA00001941"/>
    </source>
</evidence>
<dbReference type="SMART" id="SM00861">
    <property type="entry name" value="Transket_pyr"/>
    <property type="match status" value="1"/>
</dbReference>
<comment type="function">
    <text evidence="13">Catalyzes the transfer of a two-carbon ketol group from a ketose donor to an aldose acceptor, via a covalent intermediate with the cofactor thiamine pyrophosphate.</text>
</comment>
<dbReference type="InterPro" id="IPR029061">
    <property type="entry name" value="THDP-binding"/>
</dbReference>
<dbReference type="PANTHER" id="PTHR43522:SF2">
    <property type="entry name" value="TRANSKETOLASE 1-RELATED"/>
    <property type="match status" value="1"/>
</dbReference>
<dbReference type="Gene3D" id="3.40.50.920">
    <property type="match status" value="1"/>
</dbReference>
<dbReference type="SUPFAM" id="SSF52922">
    <property type="entry name" value="TK C-terminal domain-like"/>
    <property type="match status" value="1"/>
</dbReference>
<evidence type="ECO:0000256" key="4">
    <source>
        <dbReference type="ARBA" id="ARBA00011738"/>
    </source>
</evidence>
<keyword evidence="9 13" id="KW-0460">Magnesium</keyword>
<proteinExistence type="inferred from homology"/>
<dbReference type="CDD" id="cd07033">
    <property type="entry name" value="TPP_PYR_DXS_TK_like"/>
    <property type="match status" value="1"/>
</dbReference>
<dbReference type="InterPro" id="IPR005475">
    <property type="entry name" value="Transketolase-like_Pyr-bd"/>
</dbReference>
<gene>
    <name evidence="15" type="ORF">KU75_01875</name>
</gene>
<comment type="subunit">
    <text evidence="4 13">Homodimer.</text>
</comment>
<comment type="cofactor">
    <cofactor evidence="13">
        <name>Mg(2+)</name>
        <dbReference type="ChEBI" id="CHEBI:18420"/>
    </cofactor>
    <cofactor evidence="13">
        <name>Ca(2+)</name>
        <dbReference type="ChEBI" id="CHEBI:29108"/>
    </cofactor>
    <cofactor evidence="13">
        <name>Mn(2+)</name>
        <dbReference type="ChEBI" id="CHEBI:29035"/>
    </cofactor>
    <cofactor evidence="13">
        <name>Co(2+)</name>
        <dbReference type="ChEBI" id="CHEBI:48828"/>
    </cofactor>
    <text evidence="13">Binds 1 Mg(2+) ion per subunit. Can also utilize other divalent metal cations, such as Ca(2+), Mn(2+) and Co(2+).</text>
</comment>
<dbReference type="SUPFAM" id="SSF52518">
    <property type="entry name" value="Thiamin diphosphate-binding fold (THDP-binding)"/>
    <property type="match status" value="2"/>
</dbReference>
<dbReference type="Proteomes" id="UP000029447">
    <property type="component" value="Unassembled WGS sequence"/>
</dbReference>
<evidence type="ECO:0000313" key="15">
    <source>
        <dbReference type="EMBL" id="KGA43482.1"/>
    </source>
</evidence>
<dbReference type="GO" id="GO:0004802">
    <property type="term" value="F:transketolase activity"/>
    <property type="evidence" value="ECO:0007669"/>
    <property type="project" value="UniProtKB-EC"/>
</dbReference>
<comment type="cofactor">
    <cofactor evidence="2">
        <name>Co(2+)</name>
        <dbReference type="ChEBI" id="CHEBI:48828"/>
    </cofactor>
</comment>
<dbReference type="Gene3D" id="3.40.50.970">
    <property type="match status" value="2"/>
</dbReference>
<evidence type="ECO:0000313" key="16">
    <source>
        <dbReference type="Proteomes" id="UP000029447"/>
    </source>
</evidence>
<dbReference type="RefSeq" id="WP_044202886.1">
    <property type="nucleotide sequence ID" value="NZ_JBEHES010000039.1"/>
</dbReference>
<evidence type="ECO:0000256" key="10">
    <source>
        <dbReference type="ARBA" id="ARBA00023052"/>
    </source>
</evidence>
<dbReference type="EMBL" id="JQOF01000001">
    <property type="protein sequence ID" value="KGA43482.1"/>
    <property type="molecule type" value="Genomic_DNA"/>
</dbReference>
<evidence type="ECO:0000259" key="14">
    <source>
        <dbReference type="SMART" id="SM00861"/>
    </source>
</evidence>
<reference evidence="15 16" key="1">
    <citation type="submission" date="2014-08" db="EMBL/GenBank/DDBJ databases">
        <title>Genome sequences of NCPPB Pectobacterium isolates.</title>
        <authorList>
            <person name="Glover R.H."/>
            <person name="Sapp M."/>
            <person name="Elphinstone J."/>
        </authorList>
    </citation>
    <scope>NUCLEOTIDE SEQUENCE [LARGE SCALE GENOMIC DNA]</scope>
    <source>
        <strain evidence="15 16">NCPPB3841</strain>
    </source>
</reference>
<comment type="cofactor">
    <cofactor evidence="13">
        <name>thiamine diphosphate</name>
        <dbReference type="ChEBI" id="CHEBI:58937"/>
    </cofactor>
    <text evidence="13">Binds 1 thiamine pyrophosphate per subunit.</text>
</comment>
<comment type="similarity">
    <text evidence="3 13">Belongs to the transketolase family.</text>
</comment>
<dbReference type="Pfam" id="PF00456">
    <property type="entry name" value="Transketolase_N"/>
    <property type="match status" value="1"/>
</dbReference>
<evidence type="ECO:0000256" key="5">
    <source>
        <dbReference type="ARBA" id="ARBA00013152"/>
    </source>
</evidence>